<dbReference type="EMBL" id="KZ305025">
    <property type="protein sequence ID" value="PIA55186.1"/>
    <property type="molecule type" value="Genomic_DNA"/>
</dbReference>
<dbReference type="AlphaFoldDB" id="A0A2G5EHE2"/>
<dbReference type="InParanoid" id="A0A2G5EHE2"/>
<name>A0A2G5EHE2_AQUCA</name>
<reference evidence="1 2" key="1">
    <citation type="submission" date="2017-09" db="EMBL/GenBank/DDBJ databases">
        <title>WGS assembly of Aquilegia coerulea Goldsmith.</title>
        <authorList>
            <person name="Hodges S."/>
            <person name="Kramer E."/>
            <person name="Nordborg M."/>
            <person name="Tomkins J."/>
            <person name="Borevitz J."/>
            <person name="Derieg N."/>
            <person name="Yan J."/>
            <person name="Mihaltcheva S."/>
            <person name="Hayes R.D."/>
            <person name="Rokhsar D."/>
        </authorList>
    </citation>
    <scope>NUCLEOTIDE SEQUENCE [LARGE SCALE GENOMIC DNA]</scope>
    <source>
        <strain evidence="2">cv. Goldsmith</strain>
    </source>
</reference>
<gene>
    <name evidence="1" type="ORF">AQUCO_00800131v1</name>
</gene>
<evidence type="ECO:0000313" key="1">
    <source>
        <dbReference type="EMBL" id="PIA55186.1"/>
    </source>
</evidence>
<protein>
    <submittedName>
        <fullName evidence="1">Uncharacterized protein</fullName>
    </submittedName>
</protein>
<evidence type="ECO:0000313" key="2">
    <source>
        <dbReference type="Proteomes" id="UP000230069"/>
    </source>
</evidence>
<keyword evidence="2" id="KW-1185">Reference proteome</keyword>
<organism evidence="1 2">
    <name type="scientific">Aquilegia coerulea</name>
    <name type="common">Rocky mountain columbine</name>
    <dbReference type="NCBI Taxonomy" id="218851"/>
    <lineage>
        <taxon>Eukaryota</taxon>
        <taxon>Viridiplantae</taxon>
        <taxon>Streptophyta</taxon>
        <taxon>Embryophyta</taxon>
        <taxon>Tracheophyta</taxon>
        <taxon>Spermatophyta</taxon>
        <taxon>Magnoliopsida</taxon>
        <taxon>Ranunculales</taxon>
        <taxon>Ranunculaceae</taxon>
        <taxon>Thalictroideae</taxon>
        <taxon>Aquilegia</taxon>
    </lineage>
</organism>
<proteinExistence type="predicted"/>
<sequence length="74" mass="8336">MTTIRRDYTRRLDCLQPVLSIRRPNTFLATNSLPRKTLTVETNSVKHHMTSSSRLQEHRPEIILFGGSIGAAGS</sequence>
<accession>A0A2G5EHE2</accession>
<dbReference type="Proteomes" id="UP000230069">
    <property type="component" value="Unassembled WGS sequence"/>
</dbReference>